<evidence type="ECO:0000313" key="4">
    <source>
        <dbReference type="Proteomes" id="UP000591071"/>
    </source>
</evidence>
<protein>
    <recommendedName>
        <fullName evidence="2">Fungal lipase-type domain-containing protein</fullName>
    </recommendedName>
</protein>
<evidence type="ECO:0000313" key="3">
    <source>
        <dbReference type="EMBL" id="NME27455.1"/>
    </source>
</evidence>
<feature type="chain" id="PRO_5032948179" description="Fungal lipase-type domain-containing protein" evidence="1">
    <location>
        <begin position="24"/>
        <end position="425"/>
    </location>
</feature>
<keyword evidence="1" id="KW-0732">Signal</keyword>
<evidence type="ECO:0000259" key="2">
    <source>
        <dbReference type="Pfam" id="PF01764"/>
    </source>
</evidence>
<dbReference type="SUPFAM" id="SSF53474">
    <property type="entry name" value="alpha/beta-Hydrolases"/>
    <property type="match status" value="1"/>
</dbReference>
<proteinExistence type="predicted"/>
<evidence type="ECO:0000256" key="1">
    <source>
        <dbReference type="SAM" id="SignalP"/>
    </source>
</evidence>
<dbReference type="EMBL" id="JABAFG010000003">
    <property type="protein sequence ID" value="NME27455.1"/>
    <property type="molecule type" value="Genomic_DNA"/>
</dbReference>
<comment type="caution">
    <text evidence="3">The sequence shown here is derived from an EMBL/GenBank/DDBJ whole genome shotgun (WGS) entry which is preliminary data.</text>
</comment>
<dbReference type="GO" id="GO:0006629">
    <property type="term" value="P:lipid metabolic process"/>
    <property type="evidence" value="ECO:0007669"/>
    <property type="project" value="InterPro"/>
</dbReference>
<dbReference type="PANTHER" id="PTHR45856">
    <property type="entry name" value="ALPHA/BETA-HYDROLASES SUPERFAMILY PROTEIN"/>
    <property type="match status" value="1"/>
</dbReference>
<dbReference type="Pfam" id="PF01764">
    <property type="entry name" value="Lipase_3"/>
    <property type="match status" value="1"/>
</dbReference>
<dbReference type="AlphaFoldDB" id="A0A848BQA8"/>
<sequence>MNPIVKAVTSCLFFAGMCSSVLAADGQNAYLQSKVRYEAAMASLASYDDKPGQLAKSEYRDEGWQLESVTRINKSSQVEFIVLHKKAVEERPARYILAISGTVDKKDIKSDLRTHSVPFHREDGLESGREIPSVHKGFDDYARTILDADLGGKKVADTLSSLIANRQAELLVTGHSLGGAAAALIGARMADRGYSPGDIHVISFGAPAVGNQAFADVYGQAMNLERVVIEGDPVQHILQALHTPYDQFGTKIVWKDSPDSYHFRHRMIVYADAALRNYYDSLWAYEQQTGSPVFIERHPVVHSDIYVAPPVFTLDEDIQDDMPYMRAVIHHTLYRSINGAAFSPAFCESMAESCRAAVRLHKPYIMQEYITVQKQKEEEHTYRISVSRHIYDQQGRFLSAEEYTTDTSLFTPILAVLYCQKQIKI</sequence>
<dbReference type="RefSeq" id="WP_170087164.1">
    <property type="nucleotide sequence ID" value="NZ_JABAFG010000003.1"/>
</dbReference>
<name>A0A848BQA8_9FIRM</name>
<dbReference type="PANTHER" id="PTHR45856:SF24">
    <property type="entry name" value="FUNGAL LIPASE-LIKE DOMAIN-CONTAINING PROTEIN"/>
    <property type="match status" value="1"/>
</dbReference>
<accession>A0A848BQA8</accession>
<organism evidence="3 4">
    <name type="scientific">Megasphaera hexanoica</name>
    <dbReference type="NCBI Taxonomy" id="1675036"/>
    <lineage>
        <taxon>Bacteria</taxon>
        <taxon>Bacillati</taxon>
        <taxon>Bacillota</taxon>
        <taxon>Negativicutes</taxon>
        <taxon>Veillonellales</taxon>
        <taxon>Veillonellaceae</taxon>
        <taxon>Megasphaera</taxon>
    </lineage>
</organism>
<feature type="signal peptide" evidence="1">
    <location>
        <begin position="1"/>
        <end position="23"/>
    </location>
</feature>
<dbReference type="InterPro" id="IPR029058">
    <property type="entry name" value="AB_hydrolase_fold"/>
</dbReference>
<gene>
    <name evidence="3" type="ORF">HF872_02255</name>
</gene>
<dbReference type="InterPro" id="IPR002921">
    <property type="entry name" value="Fungal_lipase-type"/>
</dbReference>
<dbReference type="Proteomes" id="UP000591071">
    <property type="component" value="Unassembled WGS sequence"/>
</dbReference>
<feature type="domain" description="Fungal lipase-type" evidence="2">
    <location>
        <begin position="97"/>
        <end position="237"/>
    </location>
</feature>
<reference evidence="3 4" key="1">
    <citation type="submission" date="2020-04" db="EMBL/GenBank/DDBJ databases">
        <authorList>
            <person name="Hitch T.C.A."/>
            <person name="Wylensek D."/>
            <person name="Clavel T."/>
        </authorList>
    </citation>
    <scope>NUCLEOTIDE SEQUENCE [LARGE SCALE GENOMIC DNA]</scope>
    <source>
        <strain evidence="3 4">Oil-RF-744-FAT-WT-6-1</strain>
    </source>
</reference>
<dbReference type="Gene3D" id="3.40.50.1820">
    <property type="entry name" value="alpha/beta hydrolase"/>
    <property type="match status" value="1"/>
</dbReference>
<dbReference type="InterPro" id="IPR051218">
    <property type="entry name" value="Sec_MonoDiacylglyc_Lipase"/>
</dbReference>